<dbReference type="SUPFAM" id="SSF46689">
    <property type="entry name" value="Homeodomain-like"/>
    <property type="match status" value="1"/>
</dbReference>
<feature type="DNA-binding region" description="H-T-H motif" evidence="2">
    <location>
        <begin position="11"/>
        <end position="30"/>
    </location>
</feature>
<gene>
    <name evidence="4" type="ORF">IQ35_00502</name>
</gene>
<evidence type="ECO:0000256" key="2">
    <source>
        <dbReference type="PROSITE-ProRule" id="PRU00335"/>
    </source>
</evidence>
<dbReference type="GO" id="GO:0000976">
    <property type="term" value="F:transcription cis-regulatory region binding"/>
    <property type="evidence" value="ECO:0007669"/>
    <property type="project" value="TreeGrafter"/>
</dbReference>
<dbReference type="InterPro" id="IPR050109">
    <property type="entry name" value="HTH-type_TetR-like_transc_reg"/>
</dbReference>
<accession>A0A562KME7</accession>
<dbReference type="InterPro" id="IPR023772">
    <property type="entry name" value="DNA-bd_HTH_TetR-type_CS"/>
</dbReference>
<evidence type="ECO:0000313" key="4">
    <source>
        <dbReference type="EMBL" id="TWH96571.1"/>
    </source>
</evidence>
<sequence length="182" mass="20530">MFFQEGYAGASVDRITAQARVSKATVYSHFRSKEDLLMAVVEEVVRPIRHDYLSVLDPSTRLSDWLLKLAELLAQQVLLPDVTALERLVIAEALRFPELGRIFQTIAVDCSFELLLPRLERAIAEGEMRPCDPISAIGHFAEMCAGSLRRKMLFNEGAAPDDTEIRRHTRDVVDIFLHGYAT</sequence>
<reference evidence="4 5" key="1">
    <citation type="journal article" date="2015" name="Stand. Genomic Sci.">
        <title>Genomic Encyclopedia of Bacterial and Archaeal Type Strains, Phase III: the genomes of soil and plant-associated and newly described type strains.</title>
        <authorList>
            <person name="Whitman W.B."/>
            <person name="Woyke T."/>
            <person name="Klenk H.P."/>
            <person name="Zhou Y."/>
            <person name="Lilburn T.G."/>
            <person name="Beck B.J."/>
            <person name="De Vos P."/>
            <person name="Vandamme P."/>
            <person name="Eisen J.A."/>
            <person name="Garrity G."/>
            <person name="Hugenholtz P."/>
            <person name="Kyrpides N.C."/>
        </authorList>
    </citation>
    <scope>NUCLEOTIDE SEQUENCE [LARGE SCALE GENOMIC DNA]</scope>
    <source>
        <strain evidence="4 5">CGMCC 1.7748</strain>
    </source>
</reference>
<name>A0A562KME7_SPHWJ</name>
<dbReference type="SUPFAM" id="SSF48498">
    <property type="entry name" value="Tetracyclin repressor-like, C-terminal domain"/>
    <property type="match status" value="1"/>
</dbReference>
<dbReference type="InterPro" id="IPR036271">
    <property type="entry name" value="Tet_transcr_reg_TetR-rel_C_sf"/>
</dbReference>
<organism evidence="4 5">
    <name type="scientific">Sphingobium wenxiniae (strain DSM 21828 / CGMCC 1.7748 / JZ-1)</name>
    <dbReference type="NCBI Taxonomy" id="595605"/>
    <lineage>
        <taxon>Bacteria</taxon>
        <taxon>Pseudomonadati</taxon>
        <taxon>Pseudomonadota</taxon>
        <taxon>Alphaproteobacteria</taxon>
        <taxon>Sphingomonadales</taxon>
        <taxon>Sphingomonadaceae</taxon>
        <taxon>Sphingobium</taxon>
    </lineage>
</organism>
<feature type="domain" description="HTH tetR-type" evidence="3">
    <location>
        <begin position="1"/>
        <end position="48"/>
    </location>
</feature>
<evidence type="ECO:0000256" key="1">
    <source>
        <dbReference type="ARBA" id="ARBA00023125"/>
    </source>
</evidence>
<dbReference type="Pfam" id="PF00440">
    <property type="entry name" value="TetR_N"/>
    <property type="match status" value="1"/>
</dbReference>
<dbReference type="InterPro" id="IPR001647">
    <property type="entry name" value="HTH_TetR"/>
</dbReference>
<dbReference type="Gene3D" id="1.10.357.10">
    <property type="entry name" value="Tetracycline Repressor, domain 2"/>
    <property type="match status" value="1"/>
</dbReference>
<evidence type="ECO:0000259" key="3">
    <source>
        <dbReference type="PROSITE" id="PS50977"/>
    </source>
</evidence>
<protein>
    <submittedName>
        <fullName evidence="4">TetR family transcriptional regulator</fullName>
    </submittedName>
</protein>
<keyword evidence="5" id="KW-1185">Reference proteome</keyword>
<dbReference type="PROSITE" id="PS01081">
    <property type="entry name" value="HTH_TETR_1"/>
    <property type="match status" value="1"/>
</dbReference>
<dbReference type="PANTHER" id="PTHR30055">
    <property type="entry name" value="HTH-TYPE TRANSCRIPTIONAL REGULATOR RUTR"/>
    <property type="match status" value="1"/>
</dbReference>
<dbReference type="Proteomes" id="UP000316624">
    <property type="component" value="Unassembled WGS sequence"/>
</dbReference>
<comment type="caution">
    <text evidence="4">The sequence shown here is derived from an EMBL/GenBank/DDBJ whole genome shotgun (WGS) entry which is preliminary data.</text>
</comment>
<dbReference type="PROSITE" id="PS50977">
    <property type="entry name" value="HTH_TETR_2"/>
    <property type="match status" value="1"/>
</dbReference>
<dbReference type="EMBL" id="VLKK01000002">
    <property type="protein sequence ID" value="TWH96571.1"/>
    <property type="molecule type" value="Genomic_DNA"/>
</dbReference>
<dbReference type="InterPro" id="IPR009057">
    <property type="entry name" value="Homeodomain-like_sf"/>
</dbReference>
<dbReference type="PANTHER" id="PTHR30055:SF146">
    <property type="entry name" value="HTH-TYPE TRANSCRIPTIONAL DUAL REGULATOR CECR"/>
    <property type="match status" value="1"/>
</dbReference>
<evidence type="ECO:0000313" key="5">
    <source>
        <dbReference type="Proteomes" id="UP000316624"/>
    </source>
</evidence>
<proteinExistence type="predicted"/>
<keyword evidence="1 2" id="KW-0238">DNA-binding</keyword>
<dbReference type="Pfam" id="PF14246">
    <property type="entry name" value="TetR_C_7"/>
    <property type="match status" value="1"/>
</dbReference>
<dbReference type="GO" id="GO:0003700">
    <property type="term" value="F:DNA-binding transcription factor activity"/>
    <property type="evidence" value="ECO:0007669"/>
    <property type="project" value="TreeGrafter"/>
</dbReference>
<dbReference type="InterPro" id="IPR039536">
    <property type="entry name" value="TetR_C_Proteobacteria"/>
</dbReference>
<dbReference type="Gene3D" id="1.10.10.60">
    <property type="entry name" value="Homeodomain-like"/>
    <property type="match status" value="1"/>
</dbReference>
<dbReference type="AlphaFoldDB" id="A0A562KME7"/>